<name>A0A6C0AH10_9ZZZZ</name>
<organism evidence="1">
    <name type="scientific">viral metagenome</name>
    <dbReference type="NCBI Taxonomy" id="1070528"/>
    <lineage>
        <taxon>unclassified sequences</taxon>
        <taxon>metagenomes</taxon>
        <taxon>organismal metagenomes</taxon>
    </lineage>
</organism>
<dbReference type="EMBL" id="MN740626">
    <property type="protein sequence ID" value="QHS79097.1"/>
    <property type="molecule type" value="Genomic_DNA"/>
</dbReference>
<accession>A0A6C0AH10</accession>
<evidence type="ECO:0000313" key="1">
    <source>
        <dbReference type="EMBL" id="QHS79097.1"/>
    </source>
</evidence>
<reference evidence="1" key="1">
    <citation type="journal article" date="2020" name="Nature">
        <title>Giant virus diversity and host interactions through global metagenomics.</title>
        <authorList>
            <person name="Schulz F."/>
            <person name="Roux S."/>
            <person name="Paez-Espino D."/>
            <person name="Jungbluth S."/>
            <person name="Walsh D.A."/>
            <person name="Denef V.J."/>
            <person name="McMahon K.D."/>
            <person name="Konstantinidis K.T."/>
            <person name="Eloe-Fadrosh E.A."/>
            <person name="Kyrpides N.C."/>
            <person name="Woyke T."/>
        </authorList>
    </citation>
    <scope>NUCLEOTIDE SEQUENCE</scope>
    <source>
        <strain evidence="1">GVMAG-S-1035118-87</strain>
    </source>
</reference>
<dbReference type="AlphaFoldDB" id="A0A6C0AH10"/>
<proteinExistence type="predicted"/>
<sequence>MNGQYKVHIMSTTYYPNNKLTVVLYGTPEGMQKALEEFSAREAAKEAERAAKEEQDLENECLDAILHHQEESYASRKPEVYKRCMKKWFEEERMRKCESEFPR</sequence>
<protein>
    <submittedName>
        <fullName evidence="1">Uncharacterized protein</fullName>
    </submittedName>
</protein>